<keyword evidence="3" id="KW-1185">Reference proteome</keyword>
<protein>
    <submittedName>
        <fullName evidence="2">Uncharacterized protein</fullName>
    </submittedName>
</protein>
<keyword evidence="1" id="KW-0732">Signal</keyword>
<reference evidence="2" key="1">
    <citation type="journal article" date="2021" name="Nat. Commun.">
        <title>Genetic determinants of endophytism in the Arabidopsis root mycobiome.</title>
        <authorList>
            <person name="Mesny F."/>
            <person name="Miyauchi S."/>
            <person name="Thiergart T."/>
            <person name="Pickel B."/>
            <person name="Atanasova L."/>
            <person name="Karlsson M."/>
            <person name="Huettel B."/>
            <person name="Barry K.W."/>
            <person name="Haridas S."/>
            <person name="Chen C."/>
            <person name="Bauer D."/>
            <person name="Andreopoulos W."/>
            <person name="Pangilinan J."/>
            <person name="LaButti K."/>
            <person name="Riley R."/>
            <person name="Lipzen A."/>
            <person name="Clum A."/>
            <person name="Drula E."/>
            <person name="Henrissat B."/>
            <person name="Kohler A."/>
            <person name="Grigoriev I.V."/>
            <person name="Martin F.M."/>
            <person name="Hacquard S."/>
        </authorList>
    </citation>
    <scope>NUCLEOTIDE SEQUENCE</scope>
    <source>
        <strain evidence="2">MPI-SDFR-AT-0120</strain>
    </source>
</reference>
<dbReference type="EMBL" id="JAGMVJ010000013">
    <property type="protein sequence ID" value="KAH7083992.1"/>
    <property type="molecule type" value="Genomic_DNA"/>
</dbReference>
<feature type="signal peptide" evidence="1">
    <location>
        <begin position="1"/>
        <end position="19"/>
    </location>
</feature>
<dbReference type="AlphaFoldDB" id="A0A8K0R4Y6"/>
<sequence>MYFASFILVASAAIRVAQADFMVYTVPPIPTDQIPRFTDPAEASGWTFSVLVAGNRAYTSYTSSLGPIYQSSLSSASSEIAGFVRTASNYSIPAAVTIADTTTTFFSRPDWYTALPSGARSFKERQVQDQFTIVRSVISAGSQRATATSTGGVEPTAKAFLDAKFGAMAVVAAGIFL</sequence>
<accession>A0A8K0R4Y6</accession>
<dbReference type="Proteomes" id="UP000813461">
    <property type="component" value="Unassembled WGS sequence"/>
</dbReference>
<evidence type="ECO:0000256" key="1">
    <source>
        <dbReference type="SAM" id="SignalP"/>
    </source>
</evidence>
<gene>
    <name evidence="2" type="ORF">FB567DRAFT_96112</name>
</gene>
<name>A0A8K0R4Y6_9PLEO</name>
<comment type="caution">
    <text evidence="2">The sequence shown here is derived from an EMBL/GenBank/DDBJ whole genome shotgun (WGS) entry which is preliminary data.</text>
</comment>
<evidence type="ECO:0000313" key="2">
    <source>
        <dbReference type="EMBL" id="KAH7083992.1"/>
    </source>
</evidence>
<evidence type="ECO:0000313" key="3">
    <source>
        <dbReference type="Proteomes" id="UP000813461"/>
    </source>
</evidence>
<feature type="chain" id="PRO_5035466718" evidence="1">
    <location>
        <begin position="20"/>
        <end position="177"/>
    </location>
</feature>
<proteinExistence type="predicted"/>
<dbReference type="OrthoDB" id="3795630at2759"/>
<organism evidence="2 3">
    <name type="scientific">Paraphoma chrysanthemicola</name>
    <dbReference type="NCBI Taxonomy" id="798071"/>
    <lineage>
        <taxon>Eukaryota</taxon>
        <taxon>Fungi</taxon>
        <taxon>Dikarya</taxon>
        <taxon>Ascomycota</taxon>
        <taxon>Pezizomycotina</taxon>
        <taxon>Dothideomycetes</taxon>
        <taxon>Pleosporomycetidae</taxon>
        <taxon>Pleosporales</taxon>
        <taxon>Pleosporineae</taxon>
        <taxon>Phaeosphaeriaceae</taxon>
        <taxon>Paraphoma</taxon>
    </lineage>
</organism>